<sequence length="249" mass="28143">MMTKNNNLQNIEPLMTGKHEYYAEFCPEGTLKLVEYALEAASAGIPMIVLRTKDAIYCAAKKQTFESLEVPKNLNIVQISEKVYLAISGFAADVDQIVEKVRDMAARKTYELGFDVTADILARSLADERQELIQRSGERPMAFTAIFFGFDDDIPLLYHTDTSAVFYSYYALGIGENSMKMNKYLEKGYNMDLDHNRALFTVVKGLSESIGNEFSPGNISVCYTKNNNELQYLDVREIDTILQRISEAD</sequence>
<dbReference type="PANTHER" id="PTHR11599">
    <property type="entry name" value="PROTEASOME SUBUNIT ALPHA/BETA"/>
    <property type="match status" value="1"/>
</dbReference>
<proteinExistence type="predicted"/>
<evidence type="ECO:0008006" key="4">
    <source>
        <dbReference type="Google" id="ProtNLM"/>
    </source>
</evidence>
<dbReference type="GeneID" id="19879012"/>
<dbReference type="EMBL" id="GL877419">
    <property type="protein sequence ID" value="ELA47362.2"/>
    <property type="molecule type" value="Genomic_DNA"/>
</dbReference>
<dbReference type="VEuPathDB" id="MicrosporidiaDB:VCUG_01131"/>
<gene>
    <name evidence="2" type="ORF">VCUG_01131</name>
</gene>
<accession>L2GVK9</accession>
<dbReference type="Proteomes" id="UP000011081">
    <property type="component" value="Unassembled WGS sequence"/>
</dbReference>
<dbReference type="RefSeq" id="XP_008074130.1">
    <property type="nucleotide sequence ID" value="XM_008075939.1"/>
</dbReference>
<dbReference type="Pfam" id="PF00227">
    <property type="entry name" value="Proteasome"/>
    <property type="match status" value="1"/>
</dbReference>
<dbReference type="InterPro" id="IPR050115">
    <property type="entry name" value="Proteasome_alpha"/>
</dbReference>
<dbReference type="InParanoid" id="L2GVK9"/>
<reference evidence="3" key="1">
    <citation type="submission" date="2011-03" db="EMBL/GenBank/DDBJ databases">
        <title>The genome sequence of Vavraia culicis strain floridensis.</title>
        <authorList>
            <consortium name="The Broad Institute Genome Sequencing Platform"/>
            <person name="Cuomo C."/>
            <person name="Becnel J."/>
            <person name="Sanscrainte N."/>
            <person name="Young S.K."/>
            <person name="Zeng Q."/>
            <person name="Gargeya S."/>
            <person name="Fitzgerald M."/>
            <person name="Haas B."/>
            <person name="Abouelleil A."/>
            <person name="Alvarado L."/>
            <person name="Arachchi H.M."/>
            <person name="Berlin A."/>
            <person name="Chapman S.B."/>
            <person name="Gearin G."/>
            <person name="Goldberg J."/>
            <person name="Griggs A."/>
            <person name="Gujja S."/>
            <person name="Hansen M."/>
            <person name="Heiman D."/>
            <person name="Howarth C."/>
            <person name="Larimer J."/>
            <person name="Lui A."/>
            <person name="MacDonald P.J.P."/>
            <person name="McCowen C."/>
            <person name="Montmayeur A."/>
            <person name="Murphy C."/>
            <person name="Neiman D."/>
            <person name="Pearson M."/>
            <person name="Priest M."/>
            <person name="Roberts A."/>
            <person name="Saif S."/>
            <person name="Shea T."/>
            <person name="Sisk P."/>
            <person name="Stolte C."/>
            <person name="Sykes S."/>
            <person name="Wortman J."/>
            <person name="Nusbaum C."/>
            <person name="Birren B."/>
        </authorList>
    </citation>
    <scope>NUCLEOTIDE SEQUENCE [LARGE SCALE GENOMIC DNA]</scope>
    <source>
        <strain evidence="3">floridensis</strain>
    </source>
</reference>
<evidence type="ECO:0000313" key="3">
    <source>
        <dbReference type="Proteomes" id="UP000011081"/>
    </source>
</evidence>
<keyword evidence="3" id="KW-1185">Reference proteome</keyword>
<dbReference type="InterPro" id="IPR029055">
    <property type="entry name" value="Ntn_hydrolases_N"/>
</dbReference>
<protein>
    <recommendedName>
        <fullName evidence="4">Proteasome alpha-type subunits domain-containing protein</fullName>
    </recommendedName>
</protein>
<dbReference type="GO" id="GO:0051603">
    <property type="term" value="P:proteolysis involved in protein catabolic process"/>
    <property type="evidence" value="ECO:0007669"/>
    <property type="project" value="InterPro"/>
</dbReference>
<organism evidence="2 3">
    <name type="scientific">Vavraia culicis (isolate floridensis)</name>
    <name type="common">Microsporidian parasite</name>
    <dbReference type="NCBI Taxonomy" id="948595"/>
    <lineage>
        <taxon>Eukaryota</taxon>
        <taxon>Fungi</taxon>
        <taxon>Fungi incertae sedis</taxon>
        <taxon>Microsporidia</taxon>
        <taxon>Pleistophoridae</taxon>
        <taxon>Vavraia</taxon>
    </lineage>
</organism>
<evidence type="ECO:0000313" key="2">
    <source>
        <dbReference type="EMBL" id="ELA47362.2"/>
    </source>
</evidence>
<evidence type="ECO:0000256" key="1">
    <source>
        <dbReference type="ARBA" id="ARBA00022942"/>
    </source>
</evidence>
<dbReference type="STRING" id="948595.L2GVK9"/>
<name>L2GVK9_VAVCU</name>
<dbReference type="Gene3D" id="3.60.20.10">
    <property type="entry name" value="Glutamine Phosphoribosylpyrophosphate, subunit 1, domain 1"/>
    <property type="match status" value="1"/>
</dbReference>
<dbReference type="HOGENOM" id="CLU_035750_4_0_1"/>
<dbReference type="GO" id="GO:0005839">
    <property type="term" value="C:proteasome core complex"/>
    <property type="evidence" value="ECO:0007669"/>
    <property type="project" value="InterPro"/>
</dbReference>
<dbReference type="OMA" id="YGYDMPV"/>
<dbReference type="AlphaFoldDB" id="L2GVK9"/>
<dbReference type="InterPro" id="IPR001353">
    <property type="entry name" value="Proteasome_sua/b"/>
</dbReference>
<dbReference type="OrthoDB" id="431557at2759"/>
<keyword evidence="1" id="KW-0647">Proteasome</keyword>
<dbReference type="SUPFAM" id="SSF56235">
    <property type="entry name" value="N-terminal nucleophile aminohydrolases (Ntn hydrolases)"/>
    <property type="match status" value="1"/>
</dbReference>